<proteinExistence type="predicted"/>
<dbReference type="STRING" id="341663.Q0CU44"/>
<organism evidence="1 2">
    <name type="scientific">Aspergillus terreus (strain NIH 2624 / FGSC A1156)</name>
    <dbReference type="NCBI Taxonomy" id="341663"/>
    <lineage>
        <taxon>Eukaryota</taxon>
        <taxon>Fungi</taxon>
        <taxon>Dikarya</taxon>
        <taxon>Ascomycota</taxon>
        <taxon>Pezizomycotina</taxon>
        <taxon>Eurotiomycetes</taxon>
        <taxon>Eurotiomycetidae</taxon>
        <taxon>Eurotiales</taxon>
        <taxon>Aspergillaceae</taxon>
        <taxon>Aspergillus</taxon>
        <taxon>Aspergillus subgen. Circumdati</taxon>
    </lineage>
</organism>
<accession>Q0CU44</accession>
<evidence type="ECO:0000313" key="1">
    <source>
        <dbReference type="EMBL" id="EAU36064.1"/>
    </source>
</evidence>
<dbReference type="VEuPathDB" id="FungiDB:ATEG_02790"/>
<dbReference type="EMBL" id="CH476597">
    <property type="protein sequence ID" value="EAU36064.1"/>
    <property type="molecule type" value="Genomic_DNA"/>
</dbReference>
<dbReference type="AlphaFoldDB" id="Q0CU44"/>
<dbReference type="OrthoDB" id="4468425at2759"/>
<evidence type="ECO:0000313" key="2">
    <source>
        <dbReference type="Proteomes" id="UP000007963"/>
    </source>
</evidence>
<sequence>MYTAAESSVSKQFIDAVKHFLDEATDRELEVLASRLQPYRIDGHSSNSSTSHPVLILNDIGFSDRLLPTVPITNFDTEQTTHTVPDRVSGYIDGYSQVPLQEGSSTGVHHSILDTERLGHLQSLMSSVHESGMGASSGMNLSEGPADEHNVPFPTNSESCATINLDSPLLPQSDFASRLPFQSIPTPPDSCSQSAVMAPADKVMSDPNFGPFLDTNDIPSTQSLFENISCLTPISDSHNPAKEAFDSAKAMCTGSLPPRMHSVVVSAVRECVRPDYRQYMVEQVPRWAERGLWHQEQRLVPAGSTASYDGLIRLYYYVCQLDQQMADDDIRKRASLVLLHHQYEELSSHKASIEDFDGRSGLTGPGRGHASVAVDRLLSNIYPEWNTCHAKHKTALRTTFHNRKRVQDEY</sequence>
<reference evidence="2" key="1">
    <citation type="submission" date="2005-09" db="EMBL/GenBank/DDBJ databases">
        <title>Annotation of the Aspergillus terreus NIH2624 genome.</title>
        <authorList>
            <person name="Birren B.W."/>
            <person name="Lander E.S."/>
            <person name="Galagan J.E."/>
            <person name="Nusbaum C."/>
            <person name="Devon K."/>
            <person name="Henn M."/>
            <person name="Ma L.-J."/>
            <person name="Jaffe D.B."/>
            <person name="Butler J."/>
            <person name="Alvarez P."/>
            <person name="Gnerre S."/>
            <person name="Grabherr M."/>
            <person name="Kleber M."/>
            <person name="Mauceli E.W."/>
            <person name="Brockman W."/>
            <person name="Rounsley S."/>
            <person name="Young S.K."/>
            <person name="LaButti K."/>
            <person name="Pushparaj V."/>
            <person name="DeCaprio D."/>
            <person name="Crawford M."/>
            <person name="Koehrsen M."/>
            <person name="Engels R."/>
            <person name="Montgomery P."/>
            <person name="Pearson M."/>
            <person name="Howarth C."/>
            <person name="Larson L."/>
            <person name="Luoma S."/>
            <person name="White J."/>
            <person name="Alvarado L."/>
            <person name="Kodira C.D."/>
            <person name="Zeng Q."/>
            <person name="Oleary S."/>
            <person name="Yandava C."/>
            <person name="Denning D.W."/>
            <person name="Nierman W.C."/>
            <person name="Milne T."/>
            <person name="Madden K."/>
        </authorList>
    </citation>
    <scope>NUCLEOTIDE SEQUENCE [LARGE SCALE GENOMIC DNA]</scope>
    <source>
        <strain evidence="2">NIH 2624 / FGSC A1156</strain>
    </source>
</reference>
<dbReference type="RefSeq" id="XP_001211968.1">
    <property type="nucleotide sequence ID" value="XM_001211968.1"/>
</dbReference>
<dbReference type="GeneID" id="4317364"/>
<name>Q0CU44_ASPTN</name>
<dbReference type="HOGENOM" id="CLU_034566_2_0_1"/>
<dbReference type="Proteomes" id="UP000007963">
    <property type="component" value="Unassembled WGS sequence"/>
</dbReference>
<protein>
    <submittedName>
        <fullName evidence="1">Uncharacterized protein</fullName>
    </submittedName>
</protein>
<gene>
    <name evidence="1" type="ORF">ATEG_02790</name>
</gene>